<dbReference type="InterPro" id="IPR020422">
    <property type="entry name" value="TYR_PHOSPHATASE_DUAL_dom"/>
</dbReference>
<accession>A0A493T1V6</accession>
<feature type="domain" description="Tyrosine-protein phosphatase" evidence="7">
    <location>
        <begin position="29"/>
        <end position="170"/>
    </location>
</feature>
<dbReference type="InterPro" id="IPR000387">
    <property type="entry name" value="Tyr_Pase_dom"/>
</dbReference>
<dbReference type="STRING" id="8840.ENSAPLP00000019635"/>
<dbReference type="GO" id="GO:0017017">
    <property type="term" value="F:MAP kinase tyrosine/serine/threonine phosphatase activity"/>
    <property type="evidence" value="ECO:0007669"/>
    <property type="project" value="InterPro"/>
</dbReference>
<evidence type="ECO:0000256" key="1">
    <source>
        <dbReference type="ARBA" id="ARBA00008601"/>
    </source>
</evidence>
<reference evidence="9 10" key="1">
    <citation type="submission" date="2017-10" db="EMBL/GenBank/DDBJ databases">
        <title>A new Pekin duck reference genome.</title>
        <authorList>
            <person name="Hou Z.-C."/>
            <person name="Zhou Z.-K."/>
            <person name="Zhu F."/>
            <person name="Hou S.-S."/>
        </authorList>
    </citation>
    <scope>NUCLEOTIDE SEQUENCE [LARGE SCALE GENOMIC DNA]</scope>
</reference>
<evidence type="ECO:0000256" key="5">
    <source>
        <dbReference type="ARBA" id="ARBA00048336"/>
    </source>
</evidence>
<feature type="transmembrane region" description="Helical" evidence="6">
    <location>
        <begin position="210"/>
        <end position="228"/>
    </location>
</feature>
<dbReference type="Pfam" id="PF00782">
    <property type="entry name" value="DSPc"/>
    <property type="match status" value="1"/>
</dbReference>
<dbReference type="Proteomes" id="UP000016666">
    <property type="component" value="Chromosome 9"/>
</dbReference>
<evidence type="ECO:0000313" key="10">
    <source>
        <dbReference type="Proteomes" id="UP000016666"/>
    </source>
</evidence>
<evidence type="ECO:0000259" key="7">
    <source>
        <dbReference type="PROSITE" id="PS50054"/>
    </source>
</evidence>
<dbReference type="InterPro" id="IPR029021">
    <property type="entry name" value="Prot-tyrosine_phosphatase-like"/>
</dbReference>
<dbReference type="SUPFAM" id="SSF52799">
    <property type="entry name" value="(Phosphotyrosine protein) phosphatases II"/>
    <property type="match status" value="1"/>
</dbReference>
<organism evidence="9 10">
    <name type="scientific">Anas platyrhynchos platyrhynchos</name>
    <name type="common">Northern mallard</name>
    <dbReference type="NCBI Taxonomy" id="8840"/>
    <lineage>
        <taxon>Eukaryota</taxon>
        <taxon>Metazoa</taxon>
        <taxon>Chordata</taxon>
        <taxon>Craniata</taxon>
        <taxon>Vertebrata</taxon>
        <taxon>Euteleostomi</taxon>
        <taxon>Archelosauria</taxon>
        <taxon>Archosauria</taxon>
        <taxon>Dinosauria</taxon>
        <taxon>Saurischia</taxon>
        <taxon>Theropoda</taxon>
        <taxon>Coelurosauria</taxon>
        <taxon>Aves</taxon>
        <taxon>Neognathae</taxon>
        <taxon>Galloanserae</taxon>
        <taxon>Anseriformes</taxon>
        <taxon>Anatidae</taxon>
        <taxon>Anatinae</taxon>
        <taxon>Anas</taxon>
    </lineage>
</organism>
<dbReference type="GO" id="GO:0004722">
    <property type="term" value="F:protein serine/threonine phosphatase activity"/>
    <property type="evidence" value="ECO:0007669"/>
    <property type="project" value="UniProtKB-EC"/>
</dbReference>
<comment type="catalytic activity">
    <reaction evidence="5">
        <text>O-phospho-L-threonyl-[protein] + H2O = L-threonyl-[protein] + phosphate</text>
        <dbReference type="Rhea" id="RHEA:47004"/>
        <dbReference type="Rhea" id="RHEA-COMP:11060"/>
        <dbReference type="Rhea" id="RHEA-COMP:11605"/>
        <dbReference type="ChEBI" id="CHEBI:15377"/>
        <dbReference type="ChEBI" id="CHEBI:30013"/>
        <dbReference type="ChEBI" id="CHEBI:43474"/>
        <dbReference type="ChEBI" id="CHEBI:61977"/>
        <dbReference type="EC" id="3.1.3.16"/>
    </reaction>
</comment>
<evidence type="ECO:0000256" key="6">
    <source>
        <dbReference type="SAM" id="Phobius"/>
    </source>
</evidence>
<keyword evidence="6" id="KW-0812">Transmembrane</keyword>
<evidence type="ECO:0000259" key="8">
    <source>
        <dbReference type="PROSITE" id="PS50056"/>
    </source>
</evidence>
<dbReference type="PANTHER" id="PTHR45961">
    <property type="entry name" value="IP21249P"/>
    <property type="match status" value="1"/>
</dbReference>
<feature type="domain" description="Tyrosine specific protein phosphatases" evidence="8">
    <location>
        <begin position="90"/>
        <end position="144"/>
    </location>
</feature>
<dbReference type="GeneTree" id="ENSGT00940000161528"/>
<dbReference type="Gene3D" id="3.90.190.10">
    <property type="entry name" value="Protein tyrosine phosphatase superfamily"/>
    <property type="match status" value="1"/>
</dbReference>
<keyword evidence="2" id="KW-0378">Hydrolase</keyword>
<evidence type="ECO:0000256" key="3">
    <source>
        <dbReference type="ARBA" id="ARBA00022912"/>
    </source>
</evidence>
<comment type="similarity">
    <text evidence="1">Belongs to the protein-tyrosine phosphatase family. Non-receptor class dual specificity subfamily.</text>
</comment>
<dbReference type="Ensembl" id="ENSAPLT00000041878.1">
    <property type="protein sequence ID" value="ENSAPLP00000019635.1"/>
    <property type="gene ID" value="ENSAPLG00000006546.2"/>
</dbReference>
<keyword evidence="6" id="KW-1133">Transmembrane helix</keyword>
<keyword evidence="6" id="KW-0472">Membrane</keyword>
<sequence length="292" mass="33396">MLQVPGMLDLVIPRVLVLVAPCPRLPMLQPGKVTASLLISNARTACDEDLLAREGVTFCVNVTRQQPFPDLQQVRGIRVPVFDDPAEDLYRYFEQCSDAIEEAVRGGGKCLVYCKNGRSRSAAICTAYLMRHRKLPLKDAFEVLYLHPQFCLDIFWALNATLVMNNDDFSWKDSSQLFWCSHLFKNSYLGFWDKHNYKCRYALTLVAKDTFQVGLFAIISPIISLFMISELKDRDMKQFSENKRSICRSCFPGFALKAVTYISSVGKESRLQCLCKRKQNYLQPNPFICHSC</sequence>
<protein>
    <submittedName>
        <fullName evidence="9">Dual specificity phosphatase 28</fullName>
    </submittedName>
</protein>
<evidence type="ECO:0000256" key="4">
    <source>
        <dbReference type="ARBA" id="ARBA00047761"/>
    </source>
</evidence>
<keyword evidence="3" id="KW-0904">Protein phosphatase</keyword>
<dbReference type="PROSITE" id="PS50054">
    <property type="entry name" value="TYR_PHOSPHATASE_DUAL"/>
    <property type="match status" value="1"/>
</dbReference>
<name>A0A493T1V6_ANAPP</name>
<dbReference type="InterPro" id="IPR020420">
    <property type="entry name" value="Atypical_DUSP_subfamB"/>
</dbReference>
<dbReference type="PANTHER" id="PTHR45961:SF7">
    <property type="entry name" value="DUAL SPECIFICITY PHOSPHATASE 28"/>
    <property type="match status" value="1"/>
</dbReference>
<keyword evidence="10" id="KW-1185">Reference proteome</keyword>
<dbReference type="GO" id="GO:0005737">
    <property type="term" value="C:cytoplasm"/>
    <property type="evidence" value="ECO:0007669"/>
    <property type="project" value="TreeGrafter"/>
</dbReference>
<gene>
    <name evidence="9" type="primary">DUSP28</name>
</gene>
<evidence type="ECO:0000256" key="2">
    <source>
        <dbReference type="ARBA" id="ARBA00022801"/>
    </source>
</evidence>
<dbReference type="PROSITE" id="PS50056">
    <property type="entry name" value="TYR_PHOSPHATASE_2"/>
    <property type="match status" value="1"/>
</dbReference>
<dbReference type="SMART" id="SM00195">
    <property type="entry name" value="DSPc"/>
    <property type="match status" value="1"/>
</dbReference>
<dbReference type="PRINTS" id="PR01910">
    <property type="entry name" value="ADSPHPHTASEB"/>
</dbReference>
<dbReference type="InterPro" id="IPR052103">
    <property type="entry name" value="Dual_spec_Phospatases"/>
</dbReference>
<reference evidence="9" key="3">
    <citation type="submission" date="2025-09" db="UniProtKB">
        <authorList>
            <consortium name="Ensembl"/>
        </authorList>
    </citation>
    <scope>IDENTIFICATION</scope>
</reference>
<comment type="catalytic activity">
    <reaction evidence="4">
        <text>O-phospho-L-seryl-[protein] + H2O = L-seryl-[protein] + phosphate</text>
        <dbReference type="Rhea" id="RHEA:20629"/>
        <dbReference type="Rhea" id="RHEA-COMP:9863"/>
        <dbReference type="Rhea" id="RHEA-COMP:11604"/>
        <dbReference type="ChEBI" id="CHEBI:15377"/>
        <dbReference type="ChEBI" id="CHEBI:29999"/>
        <dbReference type="ChEBI" id="CHEBI:43474"/>
        <dbReference type="ChEBI" id="CHEBI:83421"/>
        <dbReference type="EC" id="3.1.3.16"/>
    </reaction>
</comment>
<proteinExistence type="inferred from homology"/>
<dbReference type="AlphaFoldDB" id="A0A493T1V6"/>
<evidence type="ECO:0000313" key="9">
    <source>
        <dbReference type="Ensembl" id="ENSAPLP00000019635.1"/>
    </source>
</evidence>
<reference evidence="9" key="2">
    <citation type="submission" date="2025-08" db="UniProtKB">
        <authorList>
            <consortium name="Ensembl"/>
        </authorList>
    </citation>
    <scope>IDENTIFICATION</scope>
</reference>
<dbReference type="InterPro" id="IPR000340">
    <property type="entry name" value="Dual-sp_phosphatase_cat-dom"/>
</dbReference>